<keyword evidence="3" id="KW-1185">Reference proteome</keyword>
<evidence type="ECO:0000259" key="1">
    <source>
        <dbReference type="Pfam" id="PF13575"/>
    </source>
</evidence>
<proteinExistence type="predicted"/>
<evidence type="ECO:0000313" key="3">
    <source>
        <dbReference type="Proteomes" id="UP001195624"/>
    </source>
</evidence>
<feature type="domain" description="Lantibiotic biosynthesis protein dehydration" evidence="1">
    <location>
        <begin position="99"/>
        <end position="451"/>
    </location>
</feature>
<dbReference type="RefSeq" id="WP_160279922.1">
    <property type="nucleotide sequence ID" value="NZ_JAGGMQ010000002.1"/>
</dbReference>
<reference evidence="2 3" key="1">
    <citation type="submission" date="2021-03" db="EMBL/GenBank/DDBJ databases">
        <authorList>
            <person name="D'Agostino P."/>
            <person name="Huntemann M."/>
            <person name="Clum A."/>
            <person name="Spunde A."/>
            <person name="Palaniappan K."/>
            <person name="Ritter S."/>
            <person name="Mikhailova N."/>
            <person name="Chen I.-M."/>
            <person name="Stamatis D."/>
            <person name="Reddy T."/>
            <person name="O'Malley R."/>
            <person name="Daum C."/>
            <person name="Shapiro N."/>
            <person name="Ivanova N."/>
            <person name="Kyrpides N."/>
            <person name="Woyke T."/>
        </authorList>
    </citation>
    <scope>NUCLEOTIDE SEQUENCE [LARGE SCALE GENOMIC DNA]</scope>
    <source>
        <strain evidence="2 3">WS4403</strain>
    </source>
</reference>
<dbReference type="Pfam" id="PF13575">
    <property type="entry name" value="DUF4135"/>
    <property type="match status" value="1"/>
</dbReference>
<protein>
    <submittedName>
        <fullName evidence="2">Lantibiotic modifying enzyme</fullName>
    </submittedName>
</protein>
<reference evidence="3" key="2">
    <citation type="submission" date="2023-07" db="EMBL/GenBank/DDBJ databases">
        <title>Genome mining of underrepresented organisms for secondary metabolites.</title>
        <authorList>
            <person name="D'Agostino P.M."/>
        </authorList>
    </citation>
    <scope>NUCLEOTIDE SEQUENCE [LARGE SCALE GENOMIC DNA]</scope>
    <source>
        <strain evidence="3">WS4403</strain>
    </source>
</reference>
<evidence type="ECO:0000313" key="2">
    <source>
        <dbReference type="EMBL" id="MBP2171642.1"/>
    </source>
</evidence>
<dbReference type="InterPro" id="IPR025410">
    <property type="entry name" value="Lant_dehyd"/>
</dbReference>
<organism evidence="2 3">
    <name type="scientific">Winslowiella toletana</name>
    <dbReference type="NCBI Taxonomy" id="92490"/>
    <lineage>
        <taxon>Bacteria</taxon>
        <taxon>Pseudomonadati</taxon>
        <taxon>Pseudomonadota</taxon>
        <taxon>Gammaproteobacteria</taxon>
        <taxon>Enterobacterales</taxon>
        <taxon>Erwiniaceae</taxon>
        <taxon>Winslowiella</taxon>
    </lineage>
</organism>
<accession>A0ABS4PG69</accession>
<dbReference type="Proteomes" id="UP001195624">
    <property type="component" value="Unassembled WGS sequence"/>
</dbReference>
<sequence>MKYNVTEPHRAYLYFPHLENFHLKINELLSAHNLTHVDYSAVLTHIGETLDQIYLPDFVISFDIWLSLQPASVTDRYTHYFKNSDGSWRSSISKQNAYIEKLAAHICASTLGNLSLFLDRLDADFSLLEKIFGIQALTCASSIEILGGDRHENGQQPILLTLNDQRIIYKPRDSCIESVLNEICEIIGMKRVCPETLSRNTHLWQAYIDNRPLHSLGEARDVYRQYGNILALVDLLNINDCHFDNFIVDQNRVFLIDAETSFQYYFEDNPDLERSVYQSGLLQSEEVVINGIGHTSALTAATNIFQSYTHPHALNDASERIQVRYEHGFIKKTQNYPHFEGKPVQSLKYVPDVIQGYEESYEKIKQKSDDILACITAHDEIKPRYLIRTTAYYMLVINKIIHPDVSRTIDTAFPSLINEYLLYESAHPRFKSLVNYEAQCLKNFDIPIFYIRCNTKSLFDSNGKVIKDFLTQTPLEQIKSNFLLPASYLIRQRELIVRSMHAHLGTR</sequence>
<comment type="caution">
    <text evidence="2">The sequence shown here is derived from an EMBL/GenBank/DDBJ whole genome shotgun (WGS) entry which is preliminary data.</text>
</comment>
<gene>
    <name evidence="2" type="ORF">J2125_004938</name>
</gene>
<dbReference type="EMBL" id="JAGGMQ010000002">
    <property type="protein sequence ID" value="MBP2171642.1"/>
    <property type="molecule type" value="Genomic_DNA"/>
</dbReference>
<name>A0ABS4PG69_9GAMM</name>